<dbReference type="SMART" id="SM00825">
    <property type="entry name" value="PKS_KS"/>
    <property type="match status" value="1"/>
</dbReference>
<organism evidence="2 3">
    <name type="scientific">Eumeta variegata</name>
    <name type="common">Bagworm moth</name>
    <name type="synonym">Eumeta japonica</name>
    <dbReference type="NCBI Taxonomy" id="151549"/>
    <lineage>
        <taxon>Eukaryota</taxon>
        <taxon>Metazoa</taxon>
        <taxon>Ecdysozoa</taxon>
        <taxon>Arthropoda</taxon>
        <taxon>Hexapoda</taxon>
        <taxon>Insecta</taxon>
        <taxon>Pterygota</taxon>
        <taxon>Neoptera</taxon>
        <taxon>Endopterygota</taxon>
        <taxon>Lepidoptera</taxon>
        <taxon>Glossata</taxon>
        <taxon>Ditrysia</taxon>
        <taxon>Tineoidea</taxon>
        <taxon>Psychidae</taxon>
        <taxon>Oiketicinae</taxon>
        <taxon>Eumeta</taxon>
    </lineage>
</organism>
<protein>
    <submittedName>
        <fullName evidence="2">Fatty acid synthase</fullName>
    </submittedName>
</protein>
<dbReference type="InterPro" id="IPR020841">
    <property type="entry name" value="PKS_Beta-ketoAc_synthase_dom"/>
</dbReference>
<keyword evidence="3" id="KW-1185">Reference proteome</keyword>
<dbReference type="STRING" id="151549.A0A4C1WX21"/>
<dbReference type="InterPro" id="IPR014030">
    <property type="entry name" value="Ketoacyl_synth_N"/>
</dbReference>
<dbReference type="Pfam" id="PF00109">
    <property type="entry name" value="ketoacyl-synt"/>
    <property type="match status" value="1"/>
</dbReference>
<gene>
    <name evidence="2" type="primary">Fasn</name>
    <name evidence="2" type="ORF">EVAR_35876_1</name>
</gene>
<proteinExistence type="predicted"/>
<dbReference type="SUPFAM" id="SSF53901">
    <property type="entry name" value="Thiolase-like"/>
    <property type="match status" value="1"/>
</dbReference>
<dbReference type="Proteomes" id="UP000299102">
    <property type="component" value="Unassembled WGS sequence"/>
</dbReference>
<dbReference type="OrthoDB" id="329835at2759"/>
<reference evidence="2 3" key="1">
    <citation type="journal article" date="2019" name="Commun. Biol.">
        <title>The bagworm genome reveals a unique fibroin gene that provides high tensile strength.</title>
        <authorList>
            <person name="Kono N."/>
            <person name="Nakamura H."/>
            <person name="Ohtoshi R."/>
            <person name="Tomita M."/>
            <person name="Numata K."/>
            <person name="Arakawa K."/>
        </authorList>
    </citation>
    <scope>NUCLEOTIDE SEQUENCE [LARGE SCALE GENOMIC DNA]</scope>
</reference>
<evidence type="ECO:0000313" key="2">
    <source>
        <dbReference type="EMBL" id="GBP54614.1"/>
    </source>
</evidence>
<evidence type="ECO:0000313" key="3">
    <source>
        <dbReference type="Proteomes" id="UP000299102"/>
    </source>
</evidence>
<name>A0A4C1WX21_EUMVA</name>
<dbReference type="EMBL" id="BGZK01000651">
    <property type="protein sequence ID" value="GBP54614.1"/>
    <property type="molecule type" value="Genomic_DNA"/>
</dbReference>
<dbReference type="PANTHER" id="PTHR43775">
    <property type="entry name" value="FATTY ACID SYNTHASE"/>
    <property type="match status" value="1"/>
</dbReference>
<sequence>MGPILQDRVYEEVQVSQPNHQNLQPDDIVISGMSGTYPNCHNVNELFEKLYAKVDVTVNETSRWNYQHPEAPQNIGMAPDLRTFDAQFFKVYRKLALVMDVLSRKLLEHAYQAIYDAGVSLAELQGKKVGVFVGVGISDSEKSAFYVPYKSNTLGIVGGRRARDLCRLKPLSPCLGEHAKASTSDVIASVKTALAAPKKQSPSPSIVNEKKCKQVYMVWPGNRTIKI</sequence>
<comment type="caution">
    <text evidence="2">The sequence shown here is derived from an EMBL/GenBank/DDBJ whole genome shotgun (WGS) entry which is preliminary data.</text>
</comment>
<feature type="domain" description="Ketosynthase family 3 (KS3)" evidence="1">
    <location>
        <begin position="28"/>
        <end position="216"/>
    </location>
</feature>
<dbReference type="AlphaFoldDB" id="A0A4C1WX21"/>
<evidence type="ECO:0000259" key="1">
    <source>
        <dbReference type="SMART" id="SM00825"/>
    </source>
</evidence>
<dbReference type="InterPro" id="IPR016039">
    <property type="entry name" value="Thiolase-like"/>
</dbReference>
<dbReference type="GO" id="GO:0004312">
    <property type="term" value="F:fatty acid synthase activity"/>
    <property type="evidence" value="ECO:0007669"/>
    <property type="project" value="TreeGrafter"/>
</dbReference>
<dbReference type="Gene3D" id="3.40.47.10">
    <property type="match status" value="1"/>
</dbReference>
<dbReference type="PANTHER" id="PTHR43775:SF23">
    <property type="entry name" value="FATTY ACID SYNTHASE 3"/>
    <property type="match status" value="1"/>
</dbReference>
<accession>A0A4C1WX21</accession>
<dbReference type="InterPro" id="IPR050091">
    <property type="entry name" value="PKS_NRPS_Biosynth_Enz"/>
</dbReference>
<dbReference type="GO" id="GO:0006633">
    <property type="term" value="P:fatty acid biosynthetic process"/>
    <property type="evidence" value="ECO:0007669"/>
    <property type="project" value="TreeGrafter"/>
</dbReference>